<dbReference type="Proteomes" id="UP000008131">
    <property type="component" value="Chromosome"/>
</dbReference>
<dbReference type="EMBL" id="FR720602">
    <property type="protein sequence ID" value="CBZ00031.1"/>
    <property type="molecule type" value="Genomic_DNA"/>
</dbReference>
<name>F2QBL3_STROU</name>
<proteinExistence type="predicted"/>
<dbReference type="HOGENOM" id="CLU_3419248_0_0_9"/>
<evidence type="ECO:0000313" key="2">
    <source>
        <dbReference type="Proteomes" id="UP000008131"/>
    </source>
</evidence>
<protein>
    <submittedName>
        <fullName evidence="1">Uncharacterized protein</fullName>
    </submittedName>
</protein>
<reference evidence="1 2" key="1">
    <citation type="journal article" date="2011" name="J. Bacteriol.">
        <title>Genome of Streptococcus oralis strain Uo5.</title>
        <authorList>
            <person name="Reichmann P."/>
            <person name="Nuhn M."/>
            <person name="Denapaite D."/>
            <person name="Bruckner R."/>
            <person name="Henrich B."/>
            <person name="Maurer P."/>
            <person name="Rieger M."/>
            <person name="Klages S."/>
            <person name="Reinhard R."/>
            <person name="Hakenbeck R."/>
        </authorList>
    </citation>
    <scope>NUCLEOTIDE SEQUENCE [LARGE SCALE GENOMIC DNA]</scope>
    <source>
        <strain evidence="1 2">Uo5</strain>
    </source>
</reference>
<dbReference type="AlphaFoldDB" id="F2QBL3"/>
<organism evidence="1 2">
    <name type="scientific">Streptococcus oralis (strain Uo5)</name>
    <dbReference type="NCBI Taxonomy" id="927666"/>
    <lineage>
        <taxon>Bacteria</taxon>
        <taxon>Bacillati</taxon>
        <taxon>Bacillota</taxon>
        <taxon>Bacilli</taxon>
        <taxon>Lactobacillales</taxon>
        <taxon>Streptococcaceae</taxon>
        <taxon>Streptococcus</taxon>
    </lineage>
</organism>
<sequence length="25" mass="2837">MKVPDFSLCSIVLKDKTFSLHSIDI</sequence>
<evidence type="ECO:0000313" key="1">
    <source>
        <dbReference type="EMBL" id="CBZ00031.1"/>
    </source>
</evidence>
<accession>F2QBL3</accession>
<gene>
    <name evidence="1" type="ordered locus">SOR_0345</name>
</gene>
<dbReference type="KEGG" id="sor:SOR_0345"/>